<feature type="region of interest" description="Disordered" evidence="10">
    <location>
        <begin position="1"/>
        <end position="40"/>
    </location>
</feature>
<dbReference type="GO" id="GO:0003924">
    <property type="term" value="F:GTPase activity"/>
    <property type="evidence" value="ECO:0007669"/>
    <property type="project" value="InterPro"/>
</dbReference>
<dbReference type="PRINTS" id="PR00315">
    <property type="entry name" value="ELONGATNFCT"/>
</dbReference>
<dbReference type="InterPro" id="IPR050100">
    <property type="entry name" value="TRAFAC_GTPase_members"/>
</dbReference>
<dbReference type="NCBIfam" id="TIGR00231">
    <property type="entry name" value="small_GTP"/>
    <property type="match status" value="1"/>
</dbReference>
<evidence type="ECO:0000256" key="7">
    <source>
        <dbReference type="ARBA" id="ARBA00022917"/>
    </source>
</evidence>
<feature type="region of interest" description="Disordered" evidence="10">
    <location>
        <begin position="279"/>
        <end position="324"/>
    </location>
</feature>
<reference evidence="13" key="1">
    <citation type="submission" date="2017-03" db="EMBL/GenBank/DDBJ databases">
        <title>Genomes of endolithic fungi from Antarctica.</title>
        <authorList>
            <person name="Coleine C."/>
            <person name="Masonjones S."/>
            <person name="Stajich J.E."/>
        </authorList>
    </citation>
    <scope>NUCLEOTIDE SEQUENCE [LARGE SCALE GENOMIC DNA]</scope>
    <source>
        <strain evidence="13">CCFEE 5527</strain>
    </source>
</reference>
<dbReference type="SUPFAM" id="SSF50447">
    <property type="entry name" value="Translation proteins"/>
    <property type="match status" value="1"/>
</dbReference>
<dbReference type="GO" id="GO:0002184">
    <property type="term" value="P:cytoplasmic translational termination"/>
    <property type="evidence" value="ECO:0007669"/>
    <property type="project" value="UniProtKB-ARBA"/>
</dbReference>
<evidence type="ECO:0000256" key="2">
    <source>
        <dbReference type="ARBA" id="ARBA00007249"/>
    </source>
</evidence>
<dbReference type="PROSITE" id="PS51722">
    <property type="entry name" value="G_TR_2"/>
    <property type="match status" value="1"/>
</dbReference>
<keyword evidence="7" id="KW-0648">Protein biosynthesis</keyword>
<dbReference type="AlphaFoldDB" id="A0A1V8TPK5"/>
<dbReference type="EMBL" id="NAJO01000003">
    <property type="protein sequence ID" value="OQO13275.1"/>
    <property type="molecule type" value="Genomic_DNA"/>
</dbReference>
<dbReference type="SUPFAM" id="SSF50465">
    <property type="entry name" value="EF-Tu/eEF-1alpha/eIF2-gamma C-terminal domain"/>
    <property type="match status" value="1"/>
</dbReference>
<dbReference type="InterPro" id="IPR015033">
    <property type="entry name" value="HBS1-like_N"/>
</dbReference>
<evidence type="ECO:0000259" key="11">
    <source>
        <dbReference type="PROSITE" id="PS51722"/>
    </source>
</evidence>
<evidence type="ECO:0000256" key="8">
    <source>
        <dbReference type="ARBA" id="ARBA00023134"/>
    </source>
</evidence>
<comment type="caution">
    <text evidence="12">The sequence shown here is derived from an EMBL/GenBank/DDBJ whole genome shotgun (WGS) entry which is preliminary data.</text>
</comment>
<dbReference type="Gene3D" id="2.40.30.10">
    <property type="entry name" value="Translation factors"/>
    <property type="match status" value="2"/>
</dbReference>
<feature type="region of interest" description="Disordered" evidence="10">
    <location>
        <begin position="182"/>
        <end position="243"/>
    </location>
</feature>
<feature type="compositionally biased region" description="Basic and acidic residues" evidence="10">
    <location>
        <begin position="194"/>
        <end position="207"/>
    </location>
</feature>
<dbReference type="Pfam" id="PF08938">
    <property type="entry name" value="HBS1_N"/>
    <property type="match status" value="1"/>
</dbReference>
<dbReference type="InterPro" id="IPR009000">
    <property type="entry name" value="Transl_B-barrel_sf"/>
</dbReference>
<evidence type="ECO:0000256" key="6">
    <source>
        <dbReference type="ARBA" id="ARBA00022845"/>
    </source>
</evidence>
<comment type="subcellular location">
    <subcellularLocation>
        <location evidence="1">Cytoplasm</location>
    </subcellularLocation>
</comment>
<name>A0A1V8TPK5_9PEZI</name>
<dbReference type="InterPro" id="IPR031157">
    <property type="entry name" value="G_TR_CS"/>
</dbReference>
<dbReference type="InterPro" id="IPR027417">
    <property type="entry name" value="P-loop_NTPase"/>
</dbReference>
<dbReference type="FunFam" id="2.40.30.10:FF:000020">
    <property type="entry name" value="Translation elongation factor EF-1"/>
    <property type="match status" value="1"/>
</dbReference>
<dbReference type="FunCoup" id="A0A1V8TPK5">
    <property type="interactions" value="98"/>
</dbReference>
<keyword evidence="5" id="KW-0378">Hydrolase</keyword>
<evidence type="ECO:0000256" key="10">
    <source>
        <dbReference type="SAM" id="MobiDB-lite"/>
    </source>
</evidence>
<evidence type="ECO:0000256" key="1">
    <source>
        <dbReference type="ARBA" id="ARBA00004496"/>
    </source>
</evidence>
<comment type="catalytic activity">
    <reaction evidence="9">
        <text>GTP + H2O = GDP + phosphate + H(+)</text>
        <dbReference type="Rhea" id="RHEA:19669"/>
        <dbReference type="ChEBI" id="CHEBI:15377"/>
        <dbReference type="ChEBI" id="CHEBI:15378"/>
        <dbReference type="ChEBI" id="CHEBI:37565"/>
        <dbReference type="ChEBI" id="CHEBI:43474"/>
        <dbReference type="ChEBI" id="CHEBI:58189"/>
    </reaction>
    <physiologicalReaction direction="left-to-right" evidence="9">
        <dbReference type="Rhea" id="RHEA:19670"/>
    </physiologicalReaction>
</comment>
<dbReference type="PANTHER" id="PTHR23115">
    <property type="entry name" value="TRANSLATION FACTOR"/>
    <property type="match status" value="1"/>
</dbReference>
<evidence type="ECO:0000256" key="4">
    <source>
        <dbReference type="ARBA" id="ARBA00022741"/>
    </source>
</evidence>
<sequence length="799" mass="86002">MSGHRRVKDIDYDEEDLYDEVNEDDAEPDTQAELTPEDQANFATLTPVVRAELHEAGLQASDREIQDALWNYYWDVGKSVGYLRGLRGKKVNGGGGAKKEKVKSKFEEVEEERARKAAGGWTSAGLDLGQPESWFHDVTWSHVPEAIVGDLITPTKRRPSMLGGSSKLAKLAEERKRKAEAAKVAATASSLDHLTLDGTHEQSKGRSPDTQPAAKTRNYPARRKEPSPPPKLPEPEPEQEVKEAISDLRAPPTAFGHTLSRSSRNPDQRQTLQVHNLLGSSTSPDAFSGPSPDDIVTRAQGASRSLNNTKSKPQKSIANGVNGLPKSVDALHLNGTSAEQSPVQPKVKSKNMDVTKIWTETAATRRPAAAFVVIGHVDHGKSTLMGRLLLDTGAVHQRDIDRFRKEATEQGKASFALAWVMDTSADERERGVTVDIAQHHFSTDTADFTILDAPGHRDFVPNMIGGASMADIGVLVVDANQLESGLKGQTREHVLLARAVGLERIVVAVNKMDGAVPAWDQHLFRSVSEEVRKLLTETGFDRDNIKLVPCSGLNGDNVATPPAASGLTAWVTQSSQTLISALEDFAGSTATSSESLNNHLRLQITDIFHASSQHPISVSGRISAGTVQIGEPITIMPSSELASIKAIDVADSPVEYAVAGQLVTLHLTADDIEQLERNVRIGDMLCSSSSPIEVVSDFTTTLLSYQPLLPGPVEVHIGRLQLPGRTTSLLELVDAAGGTVKRKPRIVKAGLRAKVKVTVDRALPGDEGDRVVIRADGETLGSGTISGLGERWIGAASGN</sequence>
<dbReference type="GO" id="GO:0005829">
    <property type="term" value="C:cytosol"/>
    <property type="evidence" value="ECO:0007669"/>
    <property type="project" value="GOC"/>
</dbReference>
<dbReference type="Gene3D" id="3.40.50.300">
    <property type="entry name" value="P-loop containing nucleotide triphosphate hydrolases"/>
    <property type="match status" value="1"/>
</dbReference>
<dbReference type="SUPFAM" id="SSF52540">
    <property type="entry name" value="P-loop containing nucleoside triphosphate hydrolases"/>
    <property type="match status" value="1"/>
</dbReference>
<dbReference type="STRING" id="1507870.A0A1V8TPK5"/>
<evidence type="ECO:0000313" key="12">
    <source>
        <dbReference type="EMBL" id="OQO13275.1"/>
    </source>
</evidence>
<keyword evidence="3" id="KW-0963">Cytoplasm</keyword>
<dbReference type="CDD" id="cd16267">
    <property type="entry name" value="HBS1-like_II"/>
    <property type="match status" value="1"/>
</dbReference>
<evidence type="ECO:0000256" key="5">
    <source>
        <dbReference type="ARBA" id="ARBA00022801"/>
    </source>
</evidence>
<dbReference type="GO" id="GO:0005525">
    <property type="term" value="F:GTP binding"/>
    <property type="evidence" value="ECO:0007669"/>
    <property type="project" value="UniProtKB-KW"/>
</dbReference>
<accession>A0A1V8TPK5</accession>
<keyword evidence="8" id="KW-0342">GTP-binding</keyword>
<keyword evidence="4" id="KW-0547">Nucleotide-binding</keyword>
<feature type="compositionally biased region" description="Acidic residues" evidence="10">
    <location>
        <begin position="11"/>
        <end position="30"/>
    </location>
</feature>
<organism evidence="12 13">
    <name type="scientific">Cryoendolithus antarcticus</name>
    <dbReference type="NCBI Taxonomy" id="1507870"/>
    <lineage>
        <taxon>Eukaryota</taxon>
        <taxon>Fungi</taxon>
        <taxon>Dikarya</taxon>
        <taxon>Ascomycota</taxon>
        <taxon>Pezizomycotina</taxon>
        <taxon>Dothideomycetes</taxon>
        <taxon>Dothideomycetidae</taxon>
        <taxon>Cladosporiales</taxon>
        <taxon>Cladosporiaceae</taxon>
        <taxon>Cryoendolithus</taxon>
    </lineage>
</organism>
<dbReference type="InterPro" id="IPR000795">
    <property type="entry name" value="T_Tr_GTP-bd_dom"/>
</dbReference>
<gene>
    <name evidence="12" type="ORF">B0A48_01503</name>
</gene>
<dbReference type="InParanoid" id="A0A1V8TPK5"/>
<feature type="domain" description="Tr-type G" evidence="11">
    <location>
        <begin position="366"/>
        <end position="591"/>
    </location>
</feature>
<proteinExistence type="inferred from homology"/>
<keyword evidence="13" id="KW-1185">Reference proteome</keyword>
<dbReference type="InterPro" id="IPR005225">
    <property type="entry name" value="Small_GTP-bd"/>
</dbReference>
<evidence type="ECO:0000256" key="9">
    <source>
        <dbReference type="ARBA" id="ARBA00049117"/>
    </source>
</evidence>
<dbReference type="InterPro" id="IPR009001">
    <property type="entry name" value="Transl_elong_EF1A/Init_IF2_C"/>
</dbReference>
<evidence type="ECO:0000256" key="3">
    <source>
        <dbReference type="ARBA" id="ARBA00022490"/>
    </source>
</evidence>
<protein>
    <recommendedName>
        <fullName evidence="11">Tr-type G domain-containing protein</fullName>
    </recommendedName>
</protein>
<evidence type="ECO:0000313" key="13">
    <source>
        <dbReference type="Proteomes" id="UP000192596"/>
    </source>
</evidence>
<dbReference type="PROSITE" id="PS00301">
    <property type="entry name" value="G_TR_1"/>
    <property type="match status" value="1"/>
</dbReference>
<dbReference type="GO" id="GO:0006417">
    <property type="term" value="P:regulation of translation"/>
    <property type="evidence" value="ECO:0007669"/>
    <property type="project" value="UniProtKB-KW"/>
</dbReference>
<feature type="compositionally biased region" description="Polar residues" evidence="10">
    <location>
        <begin position="300"/>
        <end position="319"/>
    </location>
</feature>
<dbReference type="OrthoDB" id="342024at2759"/>
<comment type="similarity">
    <text evidence="2">Belongs to the TRAFAC class translation factor GTPase superfamily. Classic translation factor GTPase family. EF-Tu/EF-1A subfamily.</text>
</comment>
<dbReference type="Pfam" id="PF00009">
    <property type="entry name" value="GTP_EFTU"/>
    <property type="match status" value="1"/>
</dbReference>
<keyword evidence="6" id="KW-0810">Translation regulation</keyword>
<dbReference type="Proteomes" id="UP000192596">
    <property type="component" value="Unassembled WGS sequence"/>
</dbReference>